<feature type="transmembrane region" description="Helical" evidence="7">
    <location>
        <begin position="21"/>
        <end position="45"/>
    </location>
</feature>
<keyword evidence="4 7" id="KW-1133">Transmembrane helix</keyword>
<evidence type="ECO:0000256" key="6">
    <source>
        <dbReference type="ARBA" id="ARBA00038076"/>
    </source>
</evidence>
<evidence type="ECO:0000256" key="2">
    <source>
        <dbReference type="ARBA" id="ARBA00022475"/>
    </source>
</evidence>
<gene>
    <name evidence="9" type="ORF">CAP_8157</name>
</gene>
<dbReference type="PANTHER" id="PTHR30572:SF4">
    <property type="entry name" value="ABC TRANSPORTER PERMEASE YTRF"/>
    <property type="match status" value="1"/>
</dbReference>
<dbReference type="EMBL" id="ASRX01000008">
    <property type="protein sequence ID" value="EYF07656.1"/>
    <property type="molecule type" value="Genomic_DNA"/>
</dbReference>
<comment type="caution">
    <text evidence="9">The sequence shown here is derived from an EMBL/GenBank/DDBJ whole genome shotgun (WGS) entry which is preliminary data.</text>
</comment>
<dbReference type="InterPro" id="IPR050250">
    <property type="entry name" value="Macrolide_Exporter_MacB"/>
</dbReference>
<name>A0A017TGE6_9BACT</name>
<organism evidence="9 10">
    <name type="scientific">Chondromyces apiculatus DSM 436</name>
    <dbReference type="NCBI Taxonomy" id="1192034"/>
    <lineage>
        <taxon>Bacteria</taxon>
        <taxon>Pseudomonadati</taxon>
        <taxon>Myxococcota</taxon>
        <taxon>Polyangia</taxon>
        <taxon>Polyangiales</taxon>
        <taxon>Polyangiaceae</taxon>
        <taxon>Chondromyces</taxon>
    </lineage>
</organism>
<feature type="transmembrane region" description="Helical" evidence="7">
    <location>
        <begin position="340"/>
        <end position="366"/>
    </location>
</feature>
<comment type="subcellular location">
    <subcellularLocation>
        <location evidence="1">Cell membrane</location>
        <topology evidence="1">Multi-pass membrane protein</topology>
    </subcellularLocation>
</comment>
<evidence type="ECO:0000256" key="1">
    <source>
        <dbReference type="ARBA" id="ARBA00004651"/>
    </source>
</evidence>
<proteinExistence type="inferred from homology"/>
<evidence type="ECO:0000256" key="3">
    <source>
        <dbReference type="ARBA" id="ARBA00022692"/>
    </source>
</evidence>
<keyword evidence="5 7" id="KW-0472">Membrane</keyword>
<dbReference type="InterPro" id="IPR003838">
    <property type="entry name" value="ABC3_permease_C"/>
</dbReference>
<sequence length="482" mass="49490">MRIGALLTLVRRDLGRTRGALATSGFGIAAGTATMIFFLALGLGVRTVVLGRVFPIDQIELEPPKAQDPGLLGMLLGGGEPPGVDAEQVQRLAALPGVTGVYPKLKLAFPSSARGGKELLGREVGTSELIGDGIAPSLLEGDGDLKDTSVFADPMARPGPACVNDAGCAVPQYCEMTGGAGAGAGAETGEAGAGAGTTTGRCSEPVPVLVSHYLVEIFDKSLAPAHNLPPVGATMVQRAQGVTFDMRLGDSLLGKARSGTPRSVRVKLVGVSRRAIDLGLTFPLEVVRRWNAEFAGARSATRYSSVIVQVGSGIDTSAVITAGASMGLSPRDTRARDVSVLINGIMALLSLVAGVILVVSASNIAYTFRVLVTERRAEIALYRAVGATALDVRSWMMALSLTVGVLGGAAGVVAARVAAFFADWAAAHRLPDFPFKPSTFFDFPWWLALGGVAFGAVFAAVGAWGPAGRAARVEPASALAGG</sequence>
<dbReference type="PANTHER" id="PTHR30572">
    <property type="entry name" value="MEMBRANE COMPONENT OF TRANSPORTER-RELATED"/>
    <property type="match status" value="1"/>
</dbReference>
<evidence type="ECO:0000313" key="10">
    <source>
        <dbReference type="Proteomes" id="UP000019678"/>
    </source>
</evidence>
<keyword evidence="10" id="KW-1185">Reference proteome</keyword>
<keyword evidence="2" id="KW-1003">Cell membrane</keyword>
<feature type="domain" description="ABC3 transporter permease C-terminal" evidence="8">
    <location>
        <begin position="351"/>
        <end position="475"/>
    </location>
</feature>
<dbReference type="STRING" id="1192034.CAP_8157"/>
<dbReference type="AlphaFoldDB" id="A0A017TGE6"/>
<dbReference type="GO" id="GO:0005886">
    <property type="term" value="C:plasma membrane"/>
    <property type="evidence" value="ECO:0007669"/>
    <property type="project" value="UniProtKB-SubCell"/>
</dbReference>
<accession>A0A017TGE6</accession>
<reference evidence="9 10" key="1">
    <citation type="submission" date="2013-05" db="EMBL/GenBank/DDBJ databases">
        <title>Genome assembly of Chondromyces apiculatus DSM 436.</title>
        <authorList>
            <person name="Sharma G."/>
            <person name="Khatri I."/>
            <person name="Kaur C."/>
            <person name="Mayilraj S."/>
            <person name="Subramanian S."/>
        </authorList>
    </citation>
    <scope>NUCLEOTIDE SEQUENCE [LARGE SCALE GENOMIC DNA]</scope>
    <source>
        <strain evidence="9 10">DSM 436</strain>
    </source>
</reference>
<dbReference type="GO" id="GO:0022857">
    <property type="term" value="F:transmembrane transporter activity"/>
    <property type="evidence" value="ECO:0007669"/>
    <property type="project" value="TreeGrafter"/>
</dbReference>
<dbReference type="Proteomes" id="UP000019678">
    <property type="component" value="Unassembled WGS sequence"/>
</dbReference>
<comment type="similarity">
    <text evidence="6">Belongs to the ABC-4 integral membrane protein family.</text>
</comment>
<feature type="transmembrane region" description="Helical" evidence="7">
    <location>
        <begin position="445"/>
        <end position="464"/>
    </location>
</feature>
<protein>
    <recommendedName>
        <fullName evidence="8">ABC3 transporter permease C-terminal domain-containing protein</fullName>
    </recommendedName>
</protein>
<dbReference type="Pfam" id="PF02687">
    <property type="entry name" value="FtsX"/>
    <property type="match status" value="1"/>
</dbReference>
<evidence type="ECO:0000313" key="9">
    <source>
        <dbReference type="EMBL" id="EYF07656.1"/>
    </source>
</evidence>
<evidence type="ECO:0000256" key="7">
    <source>
        <dbReference type="SAM" id="Phobius"/>
    </source>
</evidence>
<evidence type="ECO:0000259" key="8">
    <source>
        <dbReference type="Pfam" id="PF02687"/>
    </source>
</evidence>
<dbReference type="RefSeq" id="WP_044237152.1">
    <property type="nucleotide sequence ID" value="NZ_ASRX01000008.1"/>
</dbReference>
<evidence type="ECO:0000256" key="4">
    <source>
        <dbReference type="ARBA" id="ARBA00022989"/>
    </source>
</evidence>
<feature type="transmembrane region" description="Helical" evidence="7">
    <location>
        <begin position="403"/>
        <end position="425"/>
    </location>
</feature>
<keyword evidence="3 7" id="KW-0812">Transmembrane</keyword>
<dbReference type="eggNOG" id="COG0577">
    <property type="taxonomic scope" value="Bacteria"/>
</dbReference>
<evidence type="ECO:0000256" key="5">
    <source>
        <dbReference type="ARBA" id="ARBA00023136"/>
    </source>
</evidence>
<dbReference type="OrthoDB" id="5489286at2"/>